<dbReference type="PANTHER" id="PTHR11496">
    <property type="entry name" value="ALCOHOL DEHYDROGENASE"/>
    <property type="match status" value="1"/>
</dbReference>
<accession>A0ABQ1L1E0</accession>
<evidence type="ECO:0000313" key="5">
    <source>
        <dbReference type="EMBL" id="GGC14827.1"/>
    </source>
</evidence>
<dbReference type="InterPro" id="IPR056798">
    <property type="entry name" value="ADH_Fe_C"/>
</dbReference>
<keyword evidence="2" id="KW-0560">Oxidoreductase</keyword>
<dbReference type="Proteomes" id="UP000597338">
    <property type="component" value="Unassembled WGS sequence"/>
</dbReference>
<feature type="domain" description="Alcohol dehydrogenase iron-type/glycerol dehydrogenase GldA" evidence="3">
    <location>
        <begin position="16"/>
        <end position="183"/>
    </location>
</feature>
<organism evidence="5 6">
    <name type="scientific">Parapedobacter defluvii</name>
    <dbReference type="NCBI Taxonomy" id="2045106"/>
    <lineage>
        <taxon>Bacteria</taxon>
        <taxon>Pseudomonadati</taxon>
        <taxon>Bacteroidota</taxon>
        <taxon>Sphingobacteriia</taxon>
        <taxon>Sphingobacteriales</taxon>
        <taxon>Sphingobacteriaceae</taxon>
        <taxon>Parapedobacter</taxon>
    </lineage>
</organism>
<dbReference type="EMBL" id="BMIK01000001">
    <property type="protein sequence ID" value="GGC14827.1"/>
    <property type="molecule type" value="Genomic_DNA"/>
</dbReference>
<dbReference type="PANTHER" id="PTHR11496:SF102">
    <property type="entry name" value="ALCOHOL DEHYDROGENASE 4"/>
    <property type="match status" value="1"/>
</dbReference>
<evidence type="ECO:0000259" key="4">
    <source>
        <dbReference type="Pfam" id="PF25137"/>
    </source>
</evidence>
<reference evidence="6" key="1">
    <citation type="journal article" date="2019" name="Int. J. Syst. Evol. Microbiol.">
        <title>The Global Catalogue of Microorganisms (GCM) 10K type strain sequencing project: providing services to taxonomists for standard genome sequencing and annotation.</title>
        <authorList>
            <consortium name="The Broad Institute Genomics Platform"/>
            <consortium name="The Broad Institute Genome Sequencing Center for Infectious Disease"/>
            <person name="Wu L."/>
            <person name="Ma J."/>
        </authorList>
    </citation>
    <scope>NUCLEOTIDE SEQUENCE [LARGE SCALE GENOMIC DNA]</scope>
    <source>
        <strain evidence="6">CGMCC 1.15342</strain>
    </source>
</reference>
<comment type="caution">
    <text evidence="5">The sequence shown here is derived from an EMBL/GenBank/DDBJ whole genome shotgun (WGS) entry which is preliminary data.</text>
</comment>
<dbReference type="Pfam" id="PF00465">
    <property type="entry name" value="Fe-ADH"/>
    <property type="match status" value="1"/>
</dbReference>
<evidence type="ECO:0000256" key="2">
    <source>
        <dbReference type="ARBA" id="ARBA00023002"/>
    </source>
</evidence>
<dbReference type="SUPFAM" id="SSF56796">
    <property type="entry name" value="Dehydroquinate synthase-like"/>
    <property type="match status" value="1"/>
</dbReference>
<keyword evidence="6" id="KW-1185">Reference proteome</keyword>
<name>A0ABQ1L1E0_9SPHI</name>
<feature type="domain" description="Fe-containing alcohol dehydrogenase-like C-terminal" evidence="4">
    <location>
        <begin position="195"/>
        <end position="392"/>
    </location>
</feature>
<gene>
    <name evidence="5" type="ORF">GCM10011386_03220</name>
</gene>
<protein>
    <submittedName>
        <fullName evidence="5">Alcohol dehydrogenase</fullName>
    </submittedName>
</protein>
<comment type="similarity">
    <text evidence="1">Belongs to the iron-containing alcohol dehydrogenase family.</text>
</comment>
<dbReference type="Gene3D" id="1.20.1090.10">
    <property type="entry name" value="Dehydroquinate synthase-like - alpha domain"/>
    <property type="match status" value="1"/>
</dbReference>
<evidence type="ECO:0000256" key="1">
    <source>
        <dbReference type="ARBA" id="ARBA00007358"/>
    </source>
</evidence>
<dbReference type="InterPro" id="IPR039697">
    <property type="entry name" value="Alcohol_dehydrogenase_Fe"/>
</dbReference>
<dbReference type="InterPro" id="IPR001670">
    <property type="entry name" value="ADH_Fe/GldA"/>
</dbReference>
<dbReference type="Gene3D" id="3.40.50.1970">
    <property type="match status" value="1"/>
</dbReference>
<dbReference type="CDD" id="cd08194">
    <property type="entry name" value="Fe-ADH-like"/>
    <property type="match status" value="1"/>
</dbReference>
<sequence length="394" mass="41722">MVMEQPIVTAYDFNAPRQIIAGGGTFGKLPQLVKGLKGTNVLVVTDGYLWEQGLVREAISSLSEAGIKSVVFHRISPDPTMGSVLEGLALLRQHSCDAIVALGGGSPIDAAKAISILATNIGPLTRYAGYHQVPNPGMPLIAVPTTAGTGSEATRVAVITDELRQVKMMLFDNALLPDIALVDYRLSMTMPPQLTAYVGIDTLTHGLEAYVSKKRNPLSDPIALSCIGLVGQHLLRAYACPADHVAREGMAIAACQGGLAFSNSSVCLVHGMSRPLGAVYHLAHGLSNAILLPTVTRFSVAGCVARYATAARTMGIAAPELTDIEAADALVYELEAMNRQLNVPRLRDCIGVSRTTFEQSVSKMAADALASGSPQNNPVVPTMSEIEQLYLSCW</sequence>
<dbReference type="Pfam" id="PF25137">
    <property type="entry name" value="ADH_Fe_C"/>
    <property type="match status" value="1"/>
</dbReference>
<evidence type="ECO:0000313" key="6">
    <source>
        <dbReference type="Proteomes" id="UP000597338"/>
    </source>
</evidence>
<proteinExistence type="inferred from homology"/>
<evidence type="ECO:0000259" key="3">
    <source>
        <dbReference type="Pfam" id="PF00465"/>
    </source>
</evidence>